<name>A0A151N0H8_ALLMI</name>
<evidence type="ECO:0000313" key="2">
    <source>
        <dbReference type="Proteomes" id="UP000050525"/>
    </source>
</evidence>
<comment type="caution">
    <text evidence="1">The sequence shown here is derived from an EMBL/GenBank/DDBJ whole genome shotgun (WGS) entry which is preliminary data.</text>
</comment>
<keyword evidence="2" id="KW-1185">Reference proteome</keyword>
<reference evidence="1 2" key="1">
    <citation type="journal article" date="2012" name="Genome Biol.">
        <title>Sequencing three crocodilian genomes to illuminate the evolution of archosaurs and amniotes.</title>
        <authorList>
            <person name="St John J.A."/>
            <person name="Braun E.L."/>
            <person name="Isberg S.R."/>
            <person name="Miles L.G."/>
            <person name="Chong A.Y."/>
            <person name="Gongora J."/>
            <person name="Dalzell P."/>
            <person name="Moran C."/>
            <person name="Bed'hom B."/>
            <person name="Abzhanov A."/>
            <person name="Burgess S.C."/>
            <person name="Cooksey A.M."/>
            <person name="Castoe T.A."/>
            <person name="Crawford N.G."/>
            <person name="Densmore L.D."/>
            <person name="Drew J.C."/>
            <person name="Edwards S.V."/>
            <person name="Faircloth B.C."/>
            <person name="Fujita M.K."/>
            <person name="Greenwold M.J."/>
            <person name="Hoffmann F.G."/>
            <person name="Howard J.M."/>
            <person name="Iguchi T."/>
            <person name="Janes D.E."/>
            <person name="Khan S.Y."/>
            <person name="Kohno S."/>
            <person name="de Koning A.J."/>
            <person name="Lance S.L."/>
            <person name="McCarthy F.M."/>
            <person name="McCormack J.E."/>
            <person name="Merchant M.E."/>
            <person name="Peterson D.G."/>
            <person name="Pollock D.D."/>
            <person name="Pourmand N."/>
            <person name="Raney B.J."/>
            <person name="Roessler K.A."/>
            <person name="Sanford J.R."/>
            <person name="Sawyer R.H."/>
            <person name="Schmidt C.J."/>
            <person name="Triplett E.W."/>
            <person name="Tuberville T.D."/>
            <person name="Venegas-Anaya M."/>
            <person name="Howard J.T."/>
            <person name="Jarvis E.D."/>
            <person name="Guillette L.J.Jr."/>
            <person name="Glenn T.C."/>
            <person name="Green R.E."/>
            <person name="Ray D.A."/>
        </authorList>
    </citation>
    <scope>NUCLEOTIDE SEQUENCE [LARGE SCALE GENOMIC DNA]</scope>
    <source>
        <strain evidence="1">KSC_2009_1</strain>
    </source>
</reference>
<gene>
    <name evidence="1" type="ORF">Y1Q_0022463</name>
</gene>
<dbReference type="Proteomes" id="UP000050525">
    <property type="component" value="Unassembled WGS sequence"/>
</dbReference>
<dbReference type="EMBL" id="AKHW03004278">
    <property type="protein sequence ID" value="KYO30250.1"/>
    <property type="molecule type" value="Genomic_DNA"/>
</dbReference>
<organism evidence="1 2">
    <name type="scientific">Alligator mississippiensis</name>
    <name type="common">American alligator</name>
    <dbReference type="NCBI Taxonomy" id="8496"/>
    <lineage>
        <taxon>Eukaryota</taxon>
        <taxon>Metazoa</taxon>
        <taxon>Chordata</taxon>
        <taxon>Craniata</taxon>
        <taxon>Vertebrata</taxon>
        <taxon>Euteleostomi</taxon>
        <taxon>Archelosauria</taxon>
        <taxon>Archosauria</taxon>
        <taxon>Crocodylia</taxon>
        <taxon>Alligatoridae</taxon>
        <taxon>Alligatorinae</taxon>
        <taxon>Alligator</taxon>
    </lineage>
</organism>
<accession>A0A151N0H8</accession>
<evidence type="ECO:0000313" key="1">
    <source>
        <dbReference type="EMBL" id="KYO30250.1"/>
    </source>
</evidence>
<proteinExistence type="predicted"/>
<sequence length="158" mass="17236">MLLQETAASGHACQPPGPVAAIRGHQPETYIVIDSQDGGEPPAVPVLAMWSFSCMQQRGYPWQPGCGLRVTATHNQGPAGVVAPLGSMWDCTILLQQLVAMLEAWIQDSQAWRAEDITCEDALDQADQELWAWLLALEYGWVEALWKQNAILGSAGHK</sequence>
<dbReference type="AlphaFoldDB" id="A0A151N0H8"/>
<protein>
    <submittedName>
        <fullName evidence="1">Uncharacterized protein</fullName>
    </submittedName>
</protein>